<name>A0AAV9Z0W7_9AGAR</name>
<accession>A0AAV9Z0W7</accession>
<dbReference type="Proteomes" id="UP001362999">
    <property type="component" value="Unassembled WGS sequence"/>
</dbReference>
<dbReference type="Pfam" id="PF18758">
    <property type="entry name" value="KDZ"/>
    <property type="match status" value="1"/>
</dbReference>
<organism evidence="4 5">
    <name type="scientific">Favolaschia claudopus</name>
    <dbReference type="NCBI Taxonomy" id="2862362"/>
    <lineage>
        <taxon>Eukaryota</taxon>
        <taxon>Fungi</taxon>
        <taxon>Dikarya</taxon>
        <taxon>Basidiomycota</taxon>
        <taxon>Agaricomycotina</taxon>
        <taxon>Agaricomycetes</taxon>
        <taxon>Agaricomycetidae</taxon>
        <taxon>Agaricales</taxon>
        <taxon>Marasmiineae</taxon>
        <taxon>Mycenaceae</taxon>
        <taxon>Favolaschia</taxon>
    </lineage>
</organism>
<evidence type="ECO:0000256" key="2">
    <source>
        <dbReference type="SAM" id="MobiDB-lite"/>
    </source>
</evidence>
<dbReference type="Pfam" id="PF18803">
    <property type="entry name" value="CxC2"/>
    <property type="match status" value="1"/>
</dbReference>
<dbReference type="InterPro" id="IPR041457">
    <property type="entry name" value="CxC2_KDZ-assoc"/>
</dbReference>
<feature type="compositionally biased region" description="Acidic residues" evidence="2">
    <location>
        <begin position="1207"/>
        <end position="1231"/>
    </location>
</feature>
<reference evidence="4 5" key="1">
    <citation type="journal article" date="2024" name="J Genomics">
        <title>Draft genome sequencing and assembly of Favolaschia claudopus CIRM-BRFM 2984 isolated from oak limbs.</title>
        <authorList>
            <person name="Navarro D."/>
            <person name="Drula E."/>
            <person name="Chaduli D."/>
            <person name="Cazenave R."/>
            <person name="Ahrendt S."/>
            <person name="Wang J."/>
            <person name="Lipzen A."/>
            <person name="Daum C."/>
            <person name="Barry K."/>
            <person name="Grigoriev I.V."/>
            <person name="Favel A."/>
            <person name="Rosso M.N."/>
            <person name="Martin F."/>
        </authorList>
    </citation>
    <scope>NUCLEOTIDE SEQUENCE [LARGE SCALE GENOMIC DNA]</scope>
    <source>
        <strain evidence="4 5">CIRM-BRFM 2984</strain>
    </source>
</reference>
<gene>
    <name evidence="4" type="ORF">R3P38DRAFT_3299429</name>
</gene>
<dbReference type="EMBL" id="JAWWNJ010000255">
    <property type="protein sequence ID" value="KAK6966817.1"/>
    <property type="molecule type" value="Genomic_DNA"/>
</dbReference>
<keyword evidence="1" id="KW-0175">Coiled coil</keyword>
<proteinExistence type="predicted"/>
<dbReference type="CDD" id="cd19757">
    <property type="entry name" value="Bbox1"/>
    <property type="match status" value="1"/>
</dbReference>
<feature type="domain" description="CxC2-like cysteine cluster KDZ transposase-associated" evidence="3">
    <location>
        <begin position="324"/>
        <end position="435"/>
    </location>
</feature>
<dbReference type="PANTHER" id="PTHR33096">
    <property type="entry name" value="CXC2 DOMAIN-CONTAINING PROTEIN"/>
    <property type="match status" value="1"/>
</dbReference>
<keyword evidence="5" id="KW-1185">Reference proteome</keyword>
<evidence type="ECO:0000313" key="5">
    <source>
        <dbReference type="Proteomes" id="UP001362999"/>
    </source>
</evidence>
<sequence length="1243" mass="141215">MSTSAPRFSPPNYNLDIGERQVDLVRLFWNITPPSIPSNLAMVSEGNTKFKHTPGSDNDVSAAIRYDDDDDTIPELIPYVLMDHLDACRQAGVFVTDLSSSALDFMSVLTPGSATLDFNLLVLLGYLDRGVLARGRRRPRVESTILEDDDEQSPPPNNDLIPEYHVHRGAAGNIQHRTTFHELAPSPTKPRRAPIVLVPPVPDTLDNDALSDVPPPPSQEDEVVYDLLPKPPRKLRPSDDPMGQWMDRKKPQLYLDELVLLEGRADYQDHRLCIICFTRPAVYRCRDCFTDDLYCKDCMVDAHADLPLHRIQEWNEFFFERTTLKALGLRIQLGHGKRIGSTKPCVNPIPAFDDDFVVVDTYAIHEVNLDFCGCETAQPRDIQLLRARWYPSTSTNPRSAATFRVLRRFHLLALESKCSVSEFYNSVARETDNTGTGNVRDRYDEFGRMTRQWRHLCMLKRAGRGHDVTGVEGTKPGECALLCPACPQPGKNLPPNWQAAPKEKRFLYALFLALDANFRMRRKKVSSEADDPSLGDGWSFFVPVAPYYKYLADNWKNRQEHSTCVAHDAVDKPDRESRGTACSGIATVDCARHNMKRPNAVGDLQLGERYINMDYIFFIGLAGSEVSELYVSYDIVCQWHKNLFKRMKATLPEEIRFHRGKQYCVFLIPKFHLPAHIEACNVLFSFHLTRYVGMTDGEAPERGWSLLNPLAGATAEMGPGNRWDTINDAFNDMNYKKIIGLGKWIIDRLTDSVPELIAASAELEELEASLRSLGGDGDLETWLAEVEAWEEDSDKPNPFESRVAHKTVVEVRHELAKEVQEAMETDELEGLSTSDEMHPTELIGMGAPAGRTAGIGNHPTEDQQANLTERTNKLRRKILTWMDAQILFMPHVALLRAEEDRARMKISASQAQPGIRVQHMALWLPSSIKGRADCDSELYLYEFRLREAQACEALDLLRKSLLVRTHLYKYKDRFSRGVKSNTRLTTKINAVEDRLRRVADRYRAARRALEGLGAVLDKHEWQRTLLPLSHDDVRGMPRALFQDPERKKAMMRKGPQARKQAEAMRREAKAKMSWIWRSAGLEEEGVEGTMNEALRVEWAKTRARFLRRAEEVDLLEEESRRVLQFLRWRADWWESIANQRPSNPGDTLLDSRVAFAPKHTAYAEGNIAYAKRQAATLRRLADSFELKWANTADFIEMGRAAMGVLPDDEMVEGSDEEGQEGQEDDEEEAADEMPLPPRLSVST</sequence>
<evidence type="ECO:0000313" key="4">
    <source>
        <dbReference type="EMBL" id="KAK6966817.1"/>
    </source>
</evidence>
<dbReference type="AlphaFoldDB" id="A0AAV9Z0W7"/>
<comment type="caution">
    <text evidence="4">The sequence shown here is derived from an EMBL/GenBank/DDBJ whole genome shotgun (WGS) entry which is preliminary data.</text>
</comment>
<dbReference type="InterPro" id="IPR040521">
    <property type="entry name" value="KDZ"/>
</dbReference>
<dbReference type="PANTHER" id="PTHR33096:SF1">
    <property type="entry name" value="CXC1-LIKE CYSTEINE CLUSTER ASSOCIATED WITH KDZ TRANSPOSASES DOMAIN-CONTAINING PROTEIN"/>
    <property type="match status" value="1"/>
</dbReference>
<evidence type="ECO:0000256" key="1">
    <source>
        <dbReference type="SAM" id="Coils"/>
    </source>
</evidence>
<feature type="region of interest" description="Disordered" evidence="2">
    <location>
        <begin position="1207"/>
        <end position="1243"/>
    </location>
</feature>
<feature type="coiled-coil region" evidence="1">
    <location>
        <begin position="981"/>
        <end position="1008"/>
    </location>
</feature>
<evidence type="ECO:0000259" key="3">
    <source>
        <dbReference type="Pfam" id="PF18803"/>
    </source>
</evidence>
<protein>
    <recommendedName>
        <fullName evidence="3">CxC2-like cysteine cluster KDZ transposase-associated domain-containing protein</fullName>
    </recommendedName>
</protein>